<comment type="similarity">
    <text evidence="10">Belongs to the peptidase M48 family.</text>
</comment>
<evidence type="ECO:0000313" key="18">
    <source>
        <dbReference type="Proteomes" id="UP000375690"/>
    </source>
</evidence>
<dbReference type="InterPro" id="IPR001915">
    <property type="entry name" value="Peptidase_M48"/>
</dbReference>
<keyword evidence="4" id="KW-0479">Metal-binding</keyword>
<evidence type="ECO:0000313" key="19">
    <source>
        <dbReference type="Proteomes" id="UP000473905"/>
    </source>
</evidence>
<evidence type="ECO:0000256" key="1">
    <source>
        <dbReference type="ARBA" id="ARBA00022475"/>
    </source>
</evidence>
<dbReference type="CDD" id="cd07340">
    <property type="entry name" value="M48B_Htpx_like"/>
    <property type="match status" value="1"/>
</dbReference>
<dbReference type="EMBL" id="VWLE01000146">
    <property type="protein sequence ID" value="KAA3951686.1"/>
    <property type="molecule type" value="Genomic_DNA"/>
</dbReference>
<comment type="caution">
    <text evidence="13">The sequence shown here is derived from an EMBL/GenBank/DDBJ whole genome shotgun (WGS) entry which is preliminary data.</text>
</comment>
<dbReference type="EMBL" id="VWKB01000007">
    <property type="protein sequence ID" value="KAA4102234.1"/>
    <property type="molecule type" value="Genomic_DNA"/>
</dbReference>
<evidence type="ECO:0000259" key="12">
    <source>
        <dbReference type="Pfam" id="PF01435"/>
    </source>
</evidence>
<protein>
    <submittedName>
        <fullName evidence="13">M48 family metallopeptidase</fullName>
    </submittedName>
</protein>
<dbReference type="Proteomes" id="UP000323717">
    <property type="component" value="Unassembled WGS sequence"/>
</dbReference>
<evidence type="ECO:0000256" key="8">
    <source>
        <dbReference type="ARBA" id="ARBA00023049"/>
    </source>
</evidence>
<keyword evidence="5 10" id="KW-0378">Hydrolase</keyword>
<feature type="transmembrane region" description="Helical" evidence="11">
    <location>
        <begin position="176"/>
        <end position="199"/>
    </location>
</feature>
<evidence type="ECO:0000256" key="10">
    <source>
        <dbReference type="RuleBase" id="RU003983"/>
    </source>
</evidence>
<feature type="transmembrane region" description="Helical" evidence="11">
    <location>
        <begin position="20"/>
        <end position="44"/>
    </location>
</feature>
<evidence type="ECO:0000256" key="6">
    <source>
        <dbReference type="ARBA" id="ARBA00022833"/>
    </source>
</evidence>
<feature type="transmembrane region" description="Helical" evidence="11">
    <location>
        <begin position="211"/>
        <end position="231"/>
    </location>
</feature>
<gene>
    <name evidence="15" type="ORF">F3B53_02915</name>
    <name evidence="14" type="ORF">F3D66_06060</name>
    <name evidence="13" type="ORF">F3D71_11905</name>
    <name evidence="16" type="ORF">PO382_24165</name>
</gene>
<dbReference type="PANTHER" id="PTHR43221">
    <property type="entry name" value="PROTEASE HTPX"/>
    <property type="match status" value="1"/>
</dbReference>
<keyword evidence="7 11" id="KW-1133">Transmembrane helix</keyword>
<dbReference type="Proteomes" id="UP000375690">
    <property type="component" value="Unassembled WGS sequence"/>
</dbReference>
<proteinExistence type="inferred from homology"/>
<evidence type="ECO:0000256" key="5">
    <source>
        <dbReference type="ARBA" id="ARBA00022801"/>
    </source>
</evidence>
<feature type="transmembrane region" description="Helical" evidence="11">
    <location>
        <begin position="64"/>
        <end position="81"/>
    </location>
</feature>
<evidence type="ECO:0000256" key="2">
    <source>
        <dbReference type="ARBA" id="ARBA00022670"/>
    </source>
</evidence>
<dbReference type="Pfam" id="PF01435">
    <property type="entry name" value="Peptidase_M48"/>
    <property type="match status" value="1"/>
</dbReference>
<evidence type="ECO:0000313" key="17">
    <source>
        <dbReference type="Proteomes" id="UP000323717"/>
    </source>
</evidence>
<keyword evidence="9 11" id="KW-0472">Membrane</keyword>
<evidence type="ECO:0000256" key="11">
    <source>
        <dbReference type="SAM" id="Phobius"/>
    </source>
</evidence>
<evidence type="ECO:0000313" key="15">
    <source>
        <dbReference type="EMBL" id="KAB1330706.1"/>
    </source>
</evidence>
<dbReference type="Proteomes" id="UP000473905">
    <property type="component" value="Unassembled WGS sequence"/>
</dbReference>
<feature type="domain" description="Peptidase M48" evidence="12">
    <location>
        <begin position="99"/>
        <end position="318"/>
    </location>
</feature>
<dbReference type="GeneID" id="69479644"/>
<dbReference type="GO" id="GO:0004222">
    <property type="term" value="F:metalloendopeptidase activity"/>
    <property type="evidence" value="ECO:0007669"/>
    <property type="project" value="InterPro"/>
</dbReference>
<evidence type="ECO:0000313" key="13">
    <source>
        <dbReference type="EMBL" id="KAA3951686.1"/>
    </source>
</evidence>
<accession>A0A139KX63</accession>
<keyword evidence="3 11" id="KW-0812">Transmembrane</keyword>
<organism evidence="13 17">
    <name type="scientific">Bacteroides ovatus</name>
    <dbReference type="NCBI Taxonomy" id="28116"/>
    <lineage>
        <taxon>Bacteria</taxon>
        <taxon>Pseudomonadati</taxon>
        <taxon>Bacteroidota</taxon>
        <taxon>Bacteroidia</taxon>
        <taxon>Bacteroidales</taxon>
        <taxon>Bacteroidaceae</taxon>
        <taxon>Bacteroides</taxon>
    </lineage>
</organism>
<reference evidence="16" key="2">
    <citation type="submission" date="2022-10" db="EMBL/GenBank/DDBJ databases">
        <title>Human gut microbiome strain richness.</title>
        <authorList>
            <person name="Chen-Liaw A."/>
        </authorList>
    </citation>
    <scope>NUCLEOTIDE SEQUENCE</scope>
    <source>
        <strain evidence="16">BSD2780120875st1_E1_BSD2780120875_150330</strain>
    </source>
</reference>
<dbReference type="EMBL" id="VWFC01000002">
    <property type="protein sequence ID" value="KAB1330706.1"/>
    <property type="molecule type" value="Genomic_DNA"/>
</dbReference>
<name>A0A139KX63_BACOV</name>
<evidence type="ECO:0000256" key="4">
    <source>
        <dbReference type="ARBA" id="ARBA00022723"/>
    </source>
</evidence>
<evidence type="ECO:0000256" key="3">
    <source>
        <dbReference type="ARBA" id="ARBA00022692"/>
    </source>
</evidence>
<dbReference type="InterPro" id="IPR050083">
    <property type="entry name" value="HtpX_protease"/>
</dbReference>
<dbReference type="RefSeq" id="WP_008643886.1">
    <property type="nucleotide sequence ID" value="NZ_CAXTIO010000001.1"/>
</dbReference>
<keyword evidence="6 10" id="KW-0862">Zinc</keyword>
<dbReference type="AlphaFoldDB" id="A0A139KX63"/>
<keyword evidence="8 10" id="KW-0482">Metalloprotease</keyword>
<sequence length="320" mass="36026">MQYVGIQTQQSRNNLRSAFLLFLFPCLVAALLYLSCYLLVLFGYGKSMEIEIMPMVNHFFLSSLPYTMGIVIIWFLIAYWANTSIINSATGSKPLDRIENKRVYNLVENLCMSQGMKMPKINIIYDSSLNAFASGINERTYTVTLSEGIIKKLNDEELEAVIAHELSHIRNRDVRLLIISIVFVGIFSMLTEITLYTITHIRVRSNSKGSGGIFLFILLALVIAAIGYLFSSLMRFAISRKREYMADAGSAEMTKNPLALASALRKISADPAIEAVERKDVAQLFIQNPKKKSKSIFSGINGLFATHPPIEKRIEILEQF</sequence>
<dbReference type="STRING" id="28116.Bovatus_00464"/>
<dbReference type="PANTHER" id="PTHR43221:SF2">
    <property type="entry name" value="PROTEASE HTPX HOMOLOG"/>
    <property type="match status" value="1"/>
</dbReference>
<dbReference type="Gene3D" id="3.30.2010.10">
    <property type="entry name" value="Metalloproteases ('zincins'), catalytic domain"/>
    <property type="match status" value="1"/>
</dbReference>
<dbReference type="GO" id="GO:0006508">
    <property type="term" value="P:proteolysis"/>
    <property type="evidence" value="ECO:0007669"/>
    <property type="project" value="UniProtKB-KW"/>
</dbReference>
<evidence type="ECO:0000313" key="14">
    <source>
        <dbReference type="EMBL" id="KAA4102234.1"/>
    </source>
</evidence>
<dbReference type="Proteomes" id="UP001219389">
    <property type="component" value="Unassembled WGS sequence"/>
</dbReference>
<comment type="cofactor">
    <cofactor evidence="10">
        <name>Zn(2+)</name>
        <dbReference type="ChEBI" id="CHEBI:29105"/>
    </cofactor>
    <text evidence="10">Binds 1 zinc ion per subunit.</text>
</comment>
<dbReference type="GO" id="GO:0046872">
    <property type="term" value="F:metal ion binding"/>
    <property type="evidence" value="ECO:0007669"/>
    <property type="project" value="UniProtKB-KW"/>
</dbReference>
<reference evidence="17 18" key="1">
    <citation type="journal article" date="2019" name="Nat. Med.">
        <title>A library of human gut bacterial isolates paired with longitudinal multiomics data enables mechanistic microbiome research.</title>
        <authorList>
            <person name="Poyet M."/>
            <person name="Groussin M."/>
            <person name="Gibbons S.M."/>
            <person name="Avila-Pacheco J."/>
            <person name="Jiang X."/>
            <person name="Kearney S.M."/>
            <person name="Perrotta A.R."/>
            <person name="Berdy B."/>
            <person name="Zhao S."/>
            <person name="Lieberman T.D."/>
            <person name="Swanson P.K."/>
            <person name="Smith M."/>
            <person name="Roesemann S."/>
            <person name="Alexander J.E."/>
            <person name="Rich S.A."/>
            <person name="Livny J."/>
            <person name="Vlamakis H."/>
            <person name="Clish C."/>
            <person name="Bullock K."/>
            <person name="Deik A."/>
            <person name="Scott J."/>
            <person name="Pierce K.A."/>
            <person name="Xavier R.J."/>
            <person name="Alm E.J."/>
        </authorList>
    </citation>
    <scope>NUCLEOTIDE SEQUENCE [LARGE SCALE GENOMIC DNA]</scope>
    <source>
        <strain evidence="14 19">BIOML-A134</strain>
        <strain evidence="13 17">BIOML-A163</strain>
        <strain evidence="15 18">BIOML-A2</strain>
    </source>
</reference>
<evidence type="ECO:0000256" key="9">
    <source>
        <dbReference type="ARBA" id="ARBA00023136"/>
    </source>
</evidence>
<keyword evidence="19" id="KW-1185">Reference proteome</keyword>
<evidence type="ECO:0000313" key="16">
    <source>
        <dbReference type="EMBL" id="MDC2745298.1"/>
    </source>
</evidence>
<keyword evidence="1" id="KW-1003">Cell membrane</keyword>
<dbReference type="EMBL" id="JAQNZF010000051">
    <property type="protein sequence ID" value="MDC2745298.1"/>
    <property type="molecule type" value="Genomic_DNA"/>
</dbReference>
<keyword evidence="2 10" id="KW-0645">Protease</keyword>
<evidence type="ECO:0000256" key="7">
    <source>
        <dbReference type="ARBA" id="ARBA00022989"/>
    </source>
</evidence>